<accession>A0ABD0LW40</accession>
<sequence length="104" mass="11582">CPDSWKSRPRPPEPPGSICPPGHSRPYPYPHPPRPWPSYPPCDPWVDAEGDCHMSDRVFDGEACRSTYGEEIYAQFQDNARRLPPVSLPGTPAPPCIPDSSGHY</sequence>
<protein>
    <submittedName>
        <fullName evidence="2">Uncharacterized protein</fullName>
    </submittedName>
</protein>
<dbReference type="AlphaFoldDB" id="A0ABD0LW40"/>
<gene>
    <name evidence="2" type="ORF">BaRGS_00005291</name>
</gene>
<feature type="non-terminal residue" evidence="2">
    <location>
        <position position="1"/>
    </location>
</feature>
<feature type="region of interest" description="Disordered" evidence="1">
    <location>
        <begin position="1"/>
        <end position="24"/>
    </location>
</feature>
<dbReference type="EMBL" id="JACVVK020000020">
    <property type="protein sequence ID" value="KAK7503370.1"/>
    <property type="molecule type" value="Genomic_DNA"/>
</dbReference>
<reference evidence="2 3" key="1">
    <citation type="journal article" date="2023" name="Sci. Data">
        <title>Genome assembly of the Korean intertidal mud-creeper Batillaria attramentaria.</title>
        <authorList>
            <person name="Patra A.K."/>
            <person name="Ho P.T."/>
            <person name="Jun S."/>
            <person name="Lee S.J."/>
            <person name="Kim Y."/>
            <person name="Won Y.J."/>
        </authorList>
    </citation>
    <scope>NUCLEOTIDE SEQUENCE [LARGE SCALE GENOMIC DNA]</scope>
    <source>
        <strain evidence="2">Wonlab-2016</strain>
    </source>
</reference>
<proteinExistence type="predicted"/>
<organism evidence="2 3">
    <name type="scientific">Batillaria attramentaria</name>
    <dbReference type="NCBI Taxonomy" id="370345"/>
    <lineage>
        <taxon>Eukaryota</taxon>
        <taxon>Metazoa</taxon>
        <taxon>Spiralia</taxon>
        <taxon>Lophotrochozoa</taxon>
        <taxon>Mollusca</taxon>
        <taxon>Gastropoda</taxon>
        <taxon>Caenogastropoda</taxon>
        <taxon>Sorbeoconcha</taxon>
        <taxon>Cerithioidea</taxon>
        <taxon>Batillariidae</taxon>
        <taxon>Batillaria</taxon>
    </lineage>
</organism>
<comment type="caution">
    <text evidence="2">The sequence shown here is derived from an EMBL/GenBank/DDBJ whole genome shotgun (WGS) entry which is preliminary data.</text>
</comment>
<evidence type="ECO:0000313" key="3">
    <source>
        <dbReference type="Proteomes" id="UP001519460"/>
    </source>
</evidence>
<evidence type="ECO:0000313" key="2">
    <source>
        <dbReference type="EMBL" id="KAK7503370.1"/>
    </source>
</evidence>
<evidence type="ECO:0000256" key="1">
    <source>
        <dbReference type="SAM" id="MobiDB-lite"/>
    </source>
</evidence>
<dbReference type="Proteomes" id="UP001519460">
    <property type="component" value="Unassembled WGS sequence"/>
</dbReference>
<name>A0ABD0LW40_9CAEN</name>
<keyword evidence="3" id="KW-1185">Reference proteome</keyword>
<feature type="region of interest" description="Disordered" evidence="1">
    <location>
        <begin position="82"/>
        <end position="104"/>
    </location>
</feature>